<feature type="region of interest" description="Disordered" evidence="1">
    <location>
        <begin position="201"/>
        <end position="244"/>
    </location>
</feature>
<reference evidence="2" key="1">
    <citation type="submission" date="2022-04" db="EMBL/GenBank/DDBJ databases">
        <title>Carnegiea gigantea Genome sequencing and assembly v2.</title>
        <authorList>
            <person name="Copetti D."/>
            <person name="Sanderson M.J."/>
            <person name="Burquez A."/>
            <person name="Wojciechowski M.F."/>
        </authorList>
    </citation>
    <scope>NUCLEOTIDE SEQUENCE</scope>
    <source>
        <strain evidence="2">SGP5-SGP5p</strain>
        <tissue evidence="2">Aerial part</tissue>
    </source>
</reference>
<accession>A0A9Q1JM95</accession>
<dbReference type="AlphaFoldDB" id="A0A9Q1JM95"/>
<protein>
    <submittedName>
        <fullName evidence="2">Uncharacterized protein</fullName>
    </submittedName>
</protein>
<feature type="region of interest" description="Disordered" evidence="1">
    <location>
        <begin position="401"/>
        <end position="423"/>
    </location>
</feature>
<evidence type="ECO:0000313" key="2">
    <source>
        <dbReference type="EMBL" id="KAJ8424070.1"/>
    </source>
</evidence>
<evidence type="ECO:0000256" key="1">
    <source>
        <dbReference type="SAM" id="MobiDB-lite"/>
    </source>
</evidence>
<feature type="compositionally biased region" description="Polar residues" evidence="1">
    <location>
        <begin position="204"/>
        <end position="220"/>
    </location>
</feature>
<sequence>MDPSSRPFLPSPSKLTLLLVPDPTSSLRALLFDVLNRPEIGTMARKLNHYLHNRLSTRSDCFMEWITPPPTGFSVLAIMTTRSHGLALNRGGVLSVLTDSDSVTSDCFNGSEVPFVRLDCSMFMLMMSTDEPSLLRSAQRWRALFVNFLFTLVPLFELPVFLSCMNPCVAYILGQLANLHPIPPTLPLHLLPSLSLMTSTSPTAKDNNGNPSDINSLPNSVNPPRPASSCPLDRGSSDFAHNPNPSAFSSFSEALRFGVGGQYTTIHPPLQLQSSGPSLHPTPLSQGERISPKKRGRSFPTSYQGKQPPVGIRISEPIPSTPTAPNHPQEKKDKGKGKAVINSGAGPVNSPDEVCQPSKVNSFSSFVSSTPARIMSPSRSIPLNATSSPSSPLHATEVFSSPSLEPFTDPQGEDNAMDHDGKDDFFLELDDLGEPVMSTESSKKRKIEEGEEFSSHFSVYLPF</sequence>
<organism evidence="2 3">
    <name type="scientific">Carnegiea gigantea</name>
    <dbReference type="NCBI Taxonomy" id="171969"/>
    <lineage>
        <taxon>Eukaryota</taxon>
        <taxon>Viridiplantae</taxon>
        <taxon>Streptophyta</taxon>
        <taxon>Embryophyta</taxon>
        <taxon>Tracheophyta</taxon>
        <taxon>Spermatophyta</taxon>
        <taxon>Magnoliopsida</taxon>
        <taxon>eudicotyledons</taxon>
        <taxon>Gunneridae</taxon>
        <taxon>Pentapetalae</taxon>
        <taxon>Caryophyllales</taxon>
        <taxon>Cactineae</taxon>
        <taxon>Cactaceae</taxon>
        <taxon>Cactoideae</taxon>
        <taxon>Echinocereeae</taxon>
        <taxon>Carnegiea</taxon>
    </lineage>
</organism>
<keyword evidence="3" id="KW-1185">Reference proteome</keyword>
<comment type="caution">
    <text evidence="2">The sequence shown here is derived from an EMBL/GenBank/DDBJ whole genome shotgun (WGS) entry which is preliminary data.</text>
</comment>
<evidence type="ECO:0000313" key="3">
    <source>
        <dbReference type="Proteomes" id="UP001153076"/>
    </source>
</evidence>
<gene>
    <name evidence="2" type="ORF">Cgig2_017672</name>
</gene>
<name>A0A9Q1JM95_9CARY</name>
<proteinExistence type="predicted"/>
<dbReference type="EMBL" id="JAKOGI010001783">
    <property type="protein sequence ID" value="KAJ8424070.1"/>
    <property type="molecule type" value="Genomic_DNA"/>
</dbReference>
<feature type="region of interest" description="Disordered" evidence="1">
    <location>
        <begin position="266"/>
        <end position="355"/>
    </location>
</feature>
<dbReference type="Proteomes" id="UP001153076">
    <property type="component" value="Unassembled WGS sequence"/>
</dbReference>